<dbReference type="InterPro" id="IPR020624">
    <property type="entry name" value="Schiff_base-form_aldolases_CS"/>
</dbReference>
<evidence type="ECO:0000256" key="1">
    <source>
        <dbReference type="ARBA" id="ARBA00003294"/>
    </source>
</evidence>
<keyword evidence="5 12" id="KW-0963">Cytoplasm</keyword>
<evidence type="ECO:0000256" key="6">
    <source>
        <dbReference type="ARBA" id="ARBA00022605"/>
    </source>
</evidence>
<comment type="similarity">
    <text evidence="3 12 13">Belongs to the DapA family.</text>
</comment>
<dbReference type="RefSeq" id="WP_073234976.1">
    <property type="nucleotide sequence ID" value="NZ_FQUY01000001.1"/>
</dbReference>
<keyword evidence="8 12" id="KW-0457">Lysine biosynthesis</keyword>
<dbReference type="CDD" id="cd00950">
    <property type="entry name" value="DHDPS"/>
    <property type="match status" value="1"/>
</dbReference>
<evidence type="ECO:0000313" key="17">
    <source>
        <dbReference type="Proteomes" id="UP000184148"/>
    </source>
</evidence>
<dbReference type="InterPro" id="IPR013785">
    <property type="entry name" value="Aldolase_TIM"/>
</dbReference>
<dbReference type="GO" id="GO:0008840">
    <property type="term" value="F:4-hydroxy-tetrahydrodipicolinate synthase activity"/>
    <property type="evidence" value="ECO:0007669"/>
    <property type="project" value="UniProtKB-UniRule"/>
</dbReference>
<comment type="caution">
    <text evidence="12">Was originally thought to be a dihydrodipicolinate synthase (DHDPS), catalyzing the condensation of (S)-aspartate-beta-semialdehyde [(S)-ASA] and pyruvate to dihydrodipicolinate (DHDP). However, it was shown in E.coli that the product of the enzymatic reaction is not dihydrodipicolinate but in fact (4S)-4-hydroxy-2,3,4,5-tetrahydro-(2S)-dipicolinic acid (HTPA), and that the consecutive dehydration reaction leading to DHDP is not spontaneous but catalyzed by DapB.</text>
</comment>
<evidence type="ECO:0000313" key="16">
    <source>
        <dbReference type="EMBL" id="SHE42802.1"/>
    </source>
</evidence>
<evidence type="ECO:0000256" key="10">
    <source>
        <dbReference type="ARBA" id="ARBA00023270"/>
    </source>
</evidence>
<dbReference type="PROSITE" id="PS00665">
    <property type="entry name" value="DHDPS_1"/>
    <property type="match status" value="1"/>
</dbReference>
<evidence type="ECO:0000256" key="2">
    <source>
        <dbReference type="ARBA" id="ARBA00005120"/>
    </source>
</evidence>
<keyword evidence="17" id="KW-1185">Reference proteome</keyword>
<dbReference type="NCBIfam" id="TIGR00674">
    <property type="entry name" value="dapA"/>
    <property type="match status" value="1"/>
</dbReference>
<proteinExistence type="inferred from homology"/>
<feature type="active site" description="Proton donor/acceptor" evidence="12 14">
    <location>
        <position position="137"/>
    </location>
</feature>
<dbReference type="Pfam" id="PF00701">
    <property type="entry name" value="DHDPS"/>
    <property type="match status" value="1"/>
</dbReference>
<dbReference type="OrthoDB" id="9782828at2"/>
<dbReference type="EC" id="4.3.3.7" evidence="4 12"/>
<dbReference type="InterPro" id="IPR002220">
    <property type="entry name" value="DapA-like"/>
</dbReference>
<evidence type="ECO:0000256" key="7">
    <source>
        <dbReference type="ARBA" id="ARBA00022915"/>
    </source>
</evidence>
<keyword evidence="7 12" id="KW-0220">Diaminopimelate biosynthesis</keyword>
<name>A0A1M4TE70_9FIRM</name>
<evidence type="ECO:0000256" key="15">
    <source>
        <dbReference type="PIRSR" id="PIRSR001365-2"/>
    </source>
</evidence>
<dbReference type="InterPro" id="IPR020625">
    <property type="entry name" value="Schiff_base-form_aldolases_AS"/>
</dbReference>
<organism evidence="16 17">
    <name type="scientific">Desulforamulus putei DSM 12395</name>
    <dbReference type="NCBI Taxonomy" id="1121429"/>
    <lineage>
        <taxon>Bacteria</taxon>
        <taxon>Bacillati</taxon>
        <taxon>Bacillota</taxon>
        <taxon>Clostridia</taxon>
        <taxon>Eubacteriales</taxon>
        <taxon>Peptococcaceae</taxon>
        <taxon>Desulforamulus</taxon>
    </lineage>
</organism>
<evidence type="ECO:0000256" key="11">
    <source>
        <dbReference type="ARBA" id="ARBA00047836"/>
    </source>
</evidence>
<dbReference type="AlphaFoldDB" id="A0A1M4TE70"/>
<feature type="site" description="Part of a proton relay during catalysis" evidence="12">
    <location>
        <position position="111"/>
    </location>
</feature>
<evidence type="ECO:0000256" key="8">
    <source>
        <dbReference type="ARBA" id="ARBA00023154"/>
    </source>
</evidence>
<comment type="subcellular location">
    <subcellularLocation>
        <location evidence="12">Cytoplasm</location>
    </subcellularLocation>
</comment>
<dbReference type="PANTHER" id="PTHR12128:SF66">
    <property type="entry name" value="4-HYDROXY-2-OXOGLUTARATE ALDOLASE, MITOCHONDRIAL"/>
    <property type="match status" value="1"/>
</dbReference>
<dbReference type="GO" id="GO:0019877">
    <property type="term" value="P:diaminopimelate biosynthetic process"/>
    <property type="evidence" value="ECO:0007669"/>
    <property type="project" value="UniProtKB-UniRule"/>
</dbReference>
<evidence type="ECO:0000256" key="5">
    <source>
        <dbReference type="ARBA" id="ARBA00022490"/>
    </source>
</evidence>
<dbReference type="InterPro" id="IPR005263">
    <property type="entry name" value="DapA"/>
</dbReference>
<dbReference type="SMART" id="SM01130">
    <property type="entry name" value="DHDPS"/>
    <property type="match status" value="1"/>
</dbReference>
<keyword evidence="10 12" id="KW-0704">Schiff base</keyword>
<dbReference type="PIRSF" id="PIRSF001365">
    <property type="entry name" value="DHDPS"/>
    <property type="match status" value="1"/>
</dbReference>
<dbReference type="GO" id="GO:0005829">
    <property type="term" value="C:cytosol"/>
    <property type="evidence" value="ECO:0007669"/>
    <property type="project" value="TreeGrafter"/>
</dbReference>
<keyword evidence="9 12" id="KW-0456">Lyase</keyword>
<dbReference type="SUPFAM" id="SSF51569">
    <property type="entry name" value="Aldolase"/>
    <property type="match status" value="1"/>
</dbReference>
<sequence>MAAIDFGRVLTAMVTPFNPDLSVNFAHAKKLSRYLVENGSDGLVVCGTTGESPTLSKDEKIALFKAIVEEVGGQAAVVAGTGSYDTAGSIALTKEAEKVGCDGVMLVAPYYNKPSQEGLYRHFRAVAESTSLPVILYNIPGRTGINVLPATVARLAADVPNIVAIKEAAGNIDQVSELRCLLPEDFAIYSGDDSMTLPMLSLGAKGVISVVAHVAGKQIQEMIDAFTSGNTTLAANLHKRLFPLFKGLFITTNPVPVKAALNLKGFAVGGVRLPLIEATAGEIESVKSIMQNLELL</sequence>
<dbReference type="EMBL" id="FQUY01000001">
    <property type="protein sequence ID" value="SHE42802.1"/>
    <property type="molecule type" value="Genomic_DNA"/>
</dbReference>
<evidence type="ECO:0000256" key="3">
    <source>
        <dbReference type="ARBA" id="ARBA00007592"/>
    </source>
</evidence>
<protein>
    <recommendedName>
        <fullName evidence="4 12">4-hydroxy-tetrahydrodipicolinate synthase</fullName>
        <shortName evidence="12">HTPA synthase</shortName>
        <ecNumber evidence="4 12">4.3.3.7</ecNumber>
    </recommendedName>
</protein>
<dbReference type="HAMAP" id="MF_00418">
    <property type="entry name" value="DapA"/>
    <property type="match status" value="1"/>
</dbReference>
<feature type="site" description="Part of a proton relay during catalysis" evidence="12">
    <location>
        <position position="48"/>
    </location>
</feature>
<dbReference type="STRING" id="1121429.SAMN02745133_00438"/>
<dbReference type="Proteomes" id="UP000184148">
    <property type="component" value="Unassembled WGS sequence"/>
</dbReference>
<feature type="active site" description="Schiff-base intermediate with substrate" evidence="12 14">
    <location>
        <position position="166"/>
    </location>
</feature>
<dbReference type="Gene3D" id="3.20.20.70">
    <property type="entry name" value="Aldolase class I"/>
    <property type="match status" value="1"/>
</dbReference>
<comment type="pathway">
    <text evidence="2 12">Amino-acid biosynthesis; L-lysine biosynthesis via DAP pathway; (S)-tetrahydrodipicolinate from L-aspartate: step 3/4.</text>
</comment>
<dbReference type="UniPathway" id="UPA00034">
    <property type="reaction ID" value="UER00017"/>
</dbReference>
<dbReference type="GO" id="GO:0009089">
    <property type="term" value="P:lysine biosynthetic process via diaminopimelate"/>
    <property type="evidence" value="ECO:0007669"/>
    <property type="project" value="UniProtKB-UniRule"/>
</dbReference>
<evidence type="ECO:0000256" key="14">
    <source>
        <dbReference type="PIRSR" id="PIRSR001365-1"/>
    </source>
</evidence>
<comment type="function">
    <text evidence="1 12">Catalyzes the condensation of (S)-aspartate-beta-semialdehyde [(S)-ASA] and pyruvate to 4-hydroxy-tetrahydrodipicolinate (HTPA).</text>
</comment>
<gene>
    <name evidence="12" type="primary">dapA</name>
    <name evidence="16" type="ORF">SAMN02745133_00438</name>
</gene>
<evidence type="ECO:0000256" key="9">
    <source>
        <dbReference type="ARBA" id="ARBA00023239"/>
    </source>
</evidence>
<keyword evidence="6 12" id="KW-0028">Amino-acid biosynthesis</keyword>
<dbReference type="PANTHER" id="PTHR12128">
    <property type="entry name" value="DIHYDRODIPICOLINATE SYNTHASE"/>
    <property type="match status" value="1"/>
</dbReference>
<dbReference type="PRINTS" id="PR00146">
    <property type="entry name" value="DHPICSNTHASE"/>
</dbReference>
<comment type="subunit">
    <text evidence="12">Homotetramer; dimer of dimers.</text>
</comment>
<evidence type="ECO:0000256" key="12">
    <source>
        <dbReference type="HAMAP-Rule" id="MF_00418"/>
    </source>
</evidence>
<dbReference type="PROSITE" id="PS00666">
    <property type="entry name" value="DHDPS_2"/>
    <property type="match status" value="1"/>
</dbReference>
<feature type="binding site" evidence="12 15">
    <location>
        <position position="208"/>
    </location>
    <ligand>
        <name>pyruvate</name>
        <dbReference type="ChEBI" id="CHEBI:15361"/>
    </ligand>
</feature>
<evidence type="ECO:0000256" key="13">
    <source>
        <dbReference type="PIRNR" id="PIRNR001365"/>
    </source>
</evidence>
<reference evidence="17" key="1">
    <citation type="submission" date="2016-11" db="EMBL/GenBank/DDBJ databases">
        <authorList>
            <person name="Varghese N."/>
            <person name="Submissions S."/>
        </authorList>
    </citation>
    <scope>NUCLEOTIDE SEQUENCE [LARGE SCALE GENOMIC DNA]</scope>
    <source>
        <strain evidence="17">DSM 12395</strain>
    </source>
</reference>
<evidence type="ECO:0000256" key="4">
    <source>
        <dbReference type="ARBA" id="ARBA00012086"/>
    </source>
</evidence>
<accession>A0A1M4TE70</accession>
<feature type="binding site" evidence="12 15">
    <location>
        <position position="49"/>
    </location>
    <ligand>
        <name>pyruvate</name>
        <dbReference type="ChEBI" id="CHEBI:15361"/>
    </ligand>
</feature>
<comment type="catalytic activity">
    <reaction evidence="11 12">
        <text>L-aspartate 4-semialdehyde + pyruvate = (2S,4S)-4-hydroxy-2,3,4,5-tetrahydrodipicolinate + H2O + H(+)</text>
        <dbReference type="Rhea" id="RHEA:34171"/>
        <dbReference type="ChEBI" id="CHEBI:15361"/>
        <dbReference type="ChEBI" id="CHEBI:15377"/>
        <dbReference type="ChEBI" id="CHEBI:15378"/>
        <dbReference type="ChEBI" id="CHEBI:67139"/>
        <dbReference type="ChEBI" id="CHEBI:537519"/>
        <dbReference type="EC" id="4.3.3.7"/>
    </reaction>
</comment>